<sequence>MEEITLSLIDRKNVIAPGELEARMNRAAPLLAEVVAGEARYQPFLGWHSVDESAGPERVRWLRQQADRVRADGDALVVIGIGGSNQSSRAAIKALRPKDGPAILWAGNTISACEMARTLEELDGYQSIYIDCIAKNFETLEPGITFRMLRQYLEKRYGPEDAARRIFAAGTPGSSLEQLCIDYGYTFLEFPERVGGRFSVVSDVGLFPMAVAGIDIMAITDGMRHMRDRLFSEPAQSNLALRYACIRKLMLERGYSLEMLSFFEPRLDYFAKWWVQTFAESEGKNNTALYPVVASNSEDLHATGQFVQQGSPILFETFLQVRQRDASVIFPHDDKKDYFDYLEGKDFWDINDIARKATMEAHSERGIPCLNFSIPAIDAHTLGQLYYFFLFACYLSCKLLGVNPFDQPGVENYKGYMFKNLGKPEGMQ</sequence>
<protein>
    <recommendedName>
        <fullName evidence="4">Glucose-6-phosphate isomerase</fullName>
        <ecNumber evidence="4">5.3.1.9</ecNumber>
    </recommendedName>
</protein>
<comment type="similarity">
    <text evidence="4">Belongs to the GPI family.</text>
</comment>
<dbReference type="AlphaFoldDB" id="A0A9D1F7C8"/>
<name>A0A9D1F7C8_9FIRM</name>
<evidence type="ECO:0000313" key="5">
    <source>
        <dbReference type="EMBL" id="HIS63857.1"/>
    </source>
</evidence>
<dbReference type="PANTHER" id="PTHR11469">
    <property type="entry name" value="GLUCOSE-6-PHOSPHATE ISOMERASE"/>
    <property type="match status" value="1"/>
</dbReference>
<accession>A0A9D1F7C8</accession>
<dbReference type="GO" id="GO:0005829">
    <property type="term" value="C:cytosol"/>
    <property type="evidence" value="ECO:0007669"/>
    <property type="project" value="TreeGrafter"/>
</dbReference>
<evidence type="ECO:0000313" key="6">
    <source>
        <dbReference type="Proteomes" id="UP000886741"/>
    </source>
</evidence>
<dbReference type="EMBL" id="DVJJ01000015">
    <property type="protein sequence ID" value="HIS63857.1"/>
    <property type="molecule type" value="Genomic_DNA"/>
</dbReference>
<evidence type="ECO:0000256" key="4">
    <source>
        <dbReference type="RuleBase" id="RU000612"/>
    </source>
</evidence>
<dbReference type="PANTHER" id="PTHR11469:SF1">
    <property type="entry name" value="GLUCOSE-6-PHOSPHATE ISOMERASE"/>
    <property type="match status" value="1"/>
</dbReference>
<evidence type="ECO:0000256" key="1">
    <source>
        <dbReference type="ARBA" id="ARBA00022432"/>
    </source>
</evidence>
<proteinExistence type="inferred from homology"/>
<keyword evidence="2 4" id="KW-0324">Glycolysis</keyword>
<dbReference type="PRINTS" id="PR00662">
    <property type="entry name" value="G6PISOMERASE"/>
</dbReference>
<evidence type="ECO:0000256" key="3">
    <source>
        <dbReference type="ARBA" id="ARBA00023235"/>
    </source>
</evidence>
<reference evidence="5" key="2">
    <citation type="journal article" date="2021" name="PeerJ">
        <title>Extensive microbial diversity within the chicken gut microbiome revealed by metagenomics and culture.</title>
        <authorList>
            <person name="Gilroy R."/>
            <person name="Ravi A."/>
            <person name="Getino M."/>
            <person name="Pursley I."/>
            <person name="Horton D.L."/>
            <person name="Alikhan N.F."/>
            <person name="Baker D."/>
            <person name="Gharbi K."/>
            <person name="Hall N."/>
            <person name="Watson M."/>
            <person name="Adriaenssens E.M."/>
            <person name="Foster-Nyarko E."/>
            <person name="Jarju S."/>
            <person name="Secka A."/>
            <person name="Antonio M."/>
            <person name="Oren A."/>
            <person name="Chaudhuri R.R."/>
            <person name="La Ragione R."/>
            <person name="Hildebrand F."/>
            <person name="Pallen M.J."/>
        </authorList>
    </citation>
    <scope>NUCLEOTIDE SEQUENCE</scope>
    <source>
        <strain evidence="5">ChiBcec16-1751</strain>
    </source>
</reference>
<dbReference type="Pfam" id="PF00342">
    <property type="entry name" value="PGI"/>
    <property type="match status" value="1"/>
</dbReference>
<dbReference type="GO" id="GO:0006096">
    <property type="term" value="P:glycolytic process"/>
    <property type="evidence" value="ECO:0007669"/>
    <property type="project" value="UniProtKB-KW"/>
</dbReference>
<reference evidence="5" key="1">
    <citation type="submission" date="2020-10" db="EMBL/GenBank/DDBJ databases">
        <authorList>
            <person name="Gilroy R."/>
        </authorList>
    </citation>
    <scope>NUCLEOTIDE SEQUENCE</scope>
    <source>
        <strain evidence="5">ChiBcec16-1751</strain>
    </source>
</reference>
<dbReference type="InterPro" id="IPR001672">
    <property type="entry name" value="G6P_Isomerase"/>
</dbReference>
<dbReference type="InterPro" id="IPR035482">
    <property type="entry name" value="SIS_PGI_2"/>
</dbReference>
<dbReference type="SUPFAM" id="SSF53697">
    <property type="entry name" value="SIS domain"/>
    <property type="match status" value="1"/>
</dbReference>
<dbReference type="Proteomes" id="UP000886741">
    <property type="component" value="Unassembled WGS sequence"/>
</dbReference>
<comment type="caution">
    <text evidence="5">The sequence shown here is derived from an EMBL/GenBank/DDBJ whole genome shotgun (WGS) entry which is preliminary data.</text>
</comment>
<dbReference type="CDD" id="cd05016">
    <property type="entry name" value="SIS_PGI_2"/>
    <property type="match status" value="1"/>
</dbReference>
<dbReference type="InterPro" id="IPR046348">
    <property type="entry name" value="SIS_dom_sf"/>
</dbReference>
<dbReference type="GO" id="GO:0006094">
    <property type="term" value="P:gluconeogenesis"/>
    <property type="evidence" value="ECO:0007669"/>
    <property type="project" value="UniProtKB-KW"/>
</dbReference>
<dbReference type="PROSITE" id="PS51463">
    <property type="entry name" value="P_GLUCOSE_ISOMERASE_3"/>
    <property type="match status" value="1"/>
</dbReference>
<comment type="pathway">
    <text evidence="4">Carbohydrate degradation; glycolysis; D-glyceraldehyde 3-phosphate and glycerone phosphate from D-glucose: step 2/4.</text>
</comment>
<organism evidence="5 6">
    <name type="scientific">Candidatus Avoscillospira avistercoris</name>
    <dbReference type="NCBI Taxonomy" id="2840707"/>
    <lineage>
        <taxon>Bacteria</taxon>
        <taxon>Bacillati</taxon>
        <taxon>Bacillota</taxon>
        <taxon>Clostridia</taxon>
        <taxon>Eubacteriales</taxon>
        <taxon>Oscillospiraceae</taxon>
        <taxon>Oscillospiraceae incertae sedis</taxon>
        <taxon>Candidatus Avoscillospira</taxon>
    </lineage>
</organism>
<dbReference type="GO" id="GO:0048029">
    <property type="term" value="F:monosaccharide binding"/>
    <property type="evidence" value="ECO:0007669"/>
    <property type="project" value="TreeGrafter"/>
</dbReference>
<dbReference type="GO" id="GO:0051156">
    <property type="term" value="P:glucose 6-phosphate metabolic process"/>
    <property type="evidence" value="ECO:0007669"/>
    <property type="project" value="TreeGrafter"/>
</dbReference>
<dbReference type="GO" id="GO:0097367">
    <property type="term" value="F:carbohydrate derivative binding"/>
    <property type="evidence" value="ECO:0007669"/>
    <property type="project" value="InterPro"/>
</dbReference>
<keyword evidence="1 4" id="KW-0312">Gluconeogenesis</keyword>
<evidence type="ECO:0000256" key="2">
    <source>
        <dbReference type="ARBA" id="ARBA00023152"/>
    </source>
</evidence>
<dbReference type="EC" id="5.3.1.9" evidence="4"/>
<keyword evidence="3 4" id="KW-0413">Isomerase</keyword>
<gene>
    <name evidence="5" type="ORF">IAA83_00620</name>
</gene>
<dbReference type="Gene3D" id="3.40.50.10490">
    <property type="entry name" value="Glucose-6-phosphate isomerase like protein, domain 1"/>
    <property type="match status" value="2"/>
</dbReference>
<comment type="catalytic activity">
    <reaction evidence="4">
        <text>alpha-D-glucose 6-phosphate = beta-D-fructose 6-phosphate</text>
        <dbReference type="Rhea" id="RHEA:11816"/>
        <dbReference type="ChEBI" id="CHEBI:57634"/>
        <dbReference type="ChEBI" id="CHEBI:58225"/>
        <dbReference type="EC" id="5.3.1.9"/>
    </reaction>
</comment>
<dbReference type="GO" id="GO:0004347">
    <property type="term" value="F:glucose-6-phosphate isomerase activity"/>
    <property type="evidence" value="ECO:0007669"/>
    <property type="project" value="UniProtKB-EC"/>
</dbReference>